<comment type="caution">
    <text evidence="6">The sequence shown here is derived from an EMBL/GenBank/DDBJ whole genome shotgun (WGS) entry which is preliminary data.</text>
</comment>
<keyword evidence="3" id="KW-0560">Oxidoreductase</keyword>
<proteinExistence type="predicted"/>
<dbReference type="AlphaFoldDB" id="A0A542ESB8"/>
<gene>
    <name evidence="6" type="ORF">FB475_2388</name>
</gene>
<dbReference type="EMBL" id="VFMM01000001">
    <property type="protein sequence ID" value="TQJ18253.1"/>
    <property type="molecule type" value="Genomic_DNA"/>
</dbReference>
<keyword evidence="7" id="KW-1185">Reference proteome</keyword>
<evidence type="ECO:0000256" key="1">
    <source>
        <dbReference type="ARBA" id="ARBA00022630"/>
    </source>
</evidence>
<dbReference type="InterPro" id="IPR036661">
    <property type="entry name" value="Luciferase-like_sf"/>
</dbReference>
<evidence type="ECO:0000256" key="3">
    <source>
        <dbReference type="ARBA" id="ARBA00023002"/>
    </source>
</evidence>
<name>A0A542ESB8_9ACTN</name>
<sequence>MNPMDFSLWPAAARSWQSVLDGAEYAERTGWHGVWIADHFMQNGDDLSVPVNECLALIAGIAARTERVRVGSMVLGNTYRHPAVVANAAATIDQLAGGRFVLGIGAGWQVNEHEVYGIELPAVGPRLKRFEEACQVITGLLTQERTTFDGKYYQLKDAPCEPKPARLPILIGASGEKVALGIVAKYADEWNHWGRPDLAAQKGEVFAERCERIGRDPGEVRRSAQTFLEVVVPGDSEAGERKARLESRGAHVVMGSAQEVLDVVAQYPAAGIDELLVPDAFLGEGNRRFEALERLREEVLLKL</sequence>
<evidence type="ECO:0000259" key="5">
    <source>
        <dbReference type="Pfam" id="PF00296"/>
    </source>
</evidence>
<reference evidence="6 7" key="1">
    <citation type="submission" date="2019-06" db="EMBL/GenBank/DDBJ databases">
        <title>Sequencing the genomes of 1000 actinobacteria strains.</title>
        <authorList>
            <person name="Klenk H.-P."/>
        </authorList>
    </citation>
    <scope>NUCLEOTIDE SEQUENCE [LARGE SCALE GENOMIC DNA]</scope>
    <source>
        <strain evidence="6 7">DSM 17305</strain>
    </source>
</reference>
<keyword evidence="2" id="KW-0288">FMN</keyword>
<evidence type="ECO:0000313" key="6">
    <source>
        <dbReference type="EMBL" id="TQJ18253.1"/>
    </source>
</evidence>
<evidence type="ECO:0000256" key="2">
    <source>
        <dbReference type="ARBA" id="ARBA00022643"/>
    </source>
</evidence>
<accession>A0A542ESB8</accession>
<dbReference type="GO" id="GO:0046306">
    <property type="term" value="P:alkanesulfonate catabolic process"/>
    <property type="evidence" value="ECO:0007669"/>
    <property type="project" value="TreeGrafter"/>
</dbReference>
<dbReference type="PANTHER" id="PTHR42847">
    <property type="entry name" value="ALKANESULFONATE MONOOXYGENASE"/>
    <property type="match status" value="1"/>
</dbReference>
<evidence type="ECO:0000256" key="4">
    <source>
        <dbReference type="ARBA" id="ARBA00023033"/>
    </source>
</evidence>
<dbReference type="Proteomes" id="UP000316298">
    <property type="component" value="Unassembled WGS sequence"/>
</dbReference>
<dbReference type="InterPro" id="IPR050172">
    <property type="entry name" value="SsuD_RutA_monooxygenase"/>
</dbReference>
<dbReference type="InterPro" id="IPR011251">
    <property type="entry name" value="Luciferase-like_dom"/>
</dbReference>
<dbReference type="Pfam" id="PF00296">
    <property type="entry name" value="Bac_luciferase"/>
    <property type="match status" value="1"/>
</dbReference>
<organism evidence="6 7">
    <name type="scientific">Kribbella jejuensis</name>
    <dbReference type="NCBI Taxonomy" id="236068"/>
    <lineage>
        <taxon>Bacteria</taxon>
        <taxon>Bacillati</taxon>
        <taxon>Actinomycetota</taxon>
        <taxon>Actinomycetes</taxon>
        <taxon>Propionibacteriales</taxon>
        <taxon>Kribbellaceae</taxon>
        <taxon>Kribbella</taxon>
    </lineage>
</organism>
<dbReference type="SUPFAM" id="SSF51679">
    <property type="entry name" value="Bacterial luciferase-like"/>
    <property type="match status" value="1"/>
</dbReference>
<protein>
    <submittedName>
        <fullName evidence="6">F420-dependent oxidoreductase-like protein</fullName>
    </submittedName>
</protein>
<keyword evidence="4" id="KW-0503">Monooxygenase</keyword>
<dbReference type="GO" id="GO:0008726">
    <property type="term" value="F:alkanesulfonate monooxygenase activity"/>
    <property type="evidence" value="ECO:0007669"/>
    <property type="project" value="TreeGrafter"/>
</dbReference>
<keyword evidence="1" id="KW-0285">Flavoprotein</keyword>
<feature type="domain" description="Luciferase-like" evidence="5">
    <location>
        <begin position="9"/>
        <end position="243"/>
    </location>
</feature>
<evidence type="ECO:0000313" key="7">
    <source>
        <dbReference type="Proteomes" id="UP000316298"/>
    </source>
</evidence>
<dbReference type="Gene3D" id="3.20.20.30">
    <property type="entry name" value="Luciferase-like domain"/>
    <property type="match status" value="1"/>
</dbReference>
<dbReference type="PANTHER" id="PTHR42847:SF4">
    <property type="entry name" value="ALKANESULFONATE MONOOXYGENASE-RELATED"/>
    <property type="match status" value="1"/>
</dbReference>
<dbReference type="NCBIfam" id="TIGR03560">
    <property type="entry name" value="F420_Rv1855c"/>
    <property type="match status" value="1"/>
</dbReference>
<dbReference type="InterPro" id="IPR019952">
    <property type="entry name" value="F420_OxRdatse_Rv1855c_pred"/>
</dbReference>